<sequence>MGNRARLSLFLVLFVYLHRLRKAAGRAAAAAHVRFFNGFLGSSTTLAVSTKCRWPFSGVVDYSTSEVAGGGRAHKTWTPQFEPKSGLVGDQFMRSSSTETVETGESC</sequence>
<dbReference type="AlphaFoldDB" id="A0AAD6RRU3"/>
<keyword evidence="3" id="KW-1185">Reference proteome</keyword>
<name>A0AAD6RRU3_9ROSI</name>
<protein>
    <recommendedName>
        <fullName evidence="4">Secreted protein</fullName>
    </recommendedName>
</protein>
<organism evidence="2 3">
    <name type="scientific">Populus alba x Populus x berolinensis</name>
    <dbReference type="NCBI Taxonomy" id="444605"/>
    <lineage>
        <taxon>Eukaryota</taxon>
        <taxon>Viridiplantae</taxon>
        <taxon>Streptophyta</taxon>
        <taxon>Embryophyta</taxon>
        <taxon>Tracheophyta</taxon>
        <taxon>Spermatophyta</taxon>
        <taxon>Magnoliopsida</taxon>
        <taxon>eudicotyledons</taxon>
        <taxon>Gunneridae</taxon>
        <taxon>Pentapetalae</taxon>
        <taxon>rosids</taxon>
        <taxon>fabids</taxon>
        <taxon>Malpighiales</taxon>
        <taxon>Salicaceae</taxon>
        <taxon>Saliceae</taxon>
        <taxon>Populus</taxon>
    </lineage>
</organism>
<feature type="chain" id="PRO_5042194635" description="Secreted protein" evidence="1">
    <location>
        <begin position="26"/>
        <end position="107"/>
    </location>
</feature>
<keyword evidence="1" id="KW-0732">Signal</keyword>
<evidence type="ECO:0000256" key="1">
    <source>
        <dbReference type="SAM" id="SignalP"/>
    </source>
</evidence>
<evidence type="ECO:0000313" key="2">
    <source>
        <dbReference type="EMBL" id="KAJ7013863.1"/>
    </source>
</evidence>
<evidence type="ECO:0000313" key="3">
    <source>
        <dbReference type="Proteomes" id="UP001164929"/>
    </source>
</evidence>
<gene>
    <name evidence="2" type="ORF">NC653_003482</name>
</gene>
<feature type="signal peptide" evidence="1">
    <location>
        <begin position="1"/>
        <end position="25"/>
    </location>
</feature>
<proteinExistence type="predicted"/>
<accession>A0AAD6RRU3</accession>
<dbReference type="EMBL" id="JAQIZT010000001">
    <property type="protein sequence ID" value="KAJ7013863.1"/>
    <property type="molecule type" value="Genomic_DNA"/>
</dbReference>
<reference evidence="2 3" key="1">
    <citation type="journal article" date="2023" name="Mol. Ecol. Resour.">
        <title>Chromosome-level genome assembly of a triploid poplar Populus alba 'Berolinensis'.</title>
        <authorList>
            <person name="Chen S."/>
            <person name="Yu Y."/>
            <person name="Wang X."/>
            <person name="Wang S."/>
            <person name="Zhang T."/>
            <person name="Zhou Y."/>
            <person name="He R."/>
            <person name="Meng N."/>
            <person name="Wang Y."/>
            <person name="Liu W."/>
            <person name="Liu Z."/>
            <person name="Liu J."/>
            <person name="Guo Q."/>
            <person name="Huang H."/>
            <person name="Sederoff R.R."/>
            <person name="Wang G."/>
            <person name="Qu G."/>
            <person name="Chen S."/>
        </authorList>
    </citation>
    <scope>NUCLEOTIDE SEQUENCE [LARGE SCALE GENOMIC DNA]</scope>
    <source>
        <strain evidence="2">SC-2020</strain>
    </source>
</reference>
<dbReference type="Proteomes" id="UP001164929">
    <property type="component" value="Chromosome 1"/>
</dbReference>
<evidence type="ECO:0008006" key="4">
    <source>
        <dbReference type="Google" id="ProtNLM"/>
    </source>
</evidence>
<comment type="caution">
    <text evidence="2">The sequence shown here is derived from an EMBL/GenBank/DDBJ whole genome shotgun (WGS) entry which is preliminary data.</text>
</comment>